<dbReference type="RefSeq" id="WP_012383856.1">
    <property type="nucleotide sequence ID" value="NC_010581.1"/>
</dbReference>
<dbReference type="eggNOG" id="COG2091">
    <property type="taxonomic scope" value="Bacteria"/>
</dbReference>
<evidence type="ECO:0000259" key="4">
    <source>
        <dbReference type="Pfam" id="PF22624"/>
    </source>
</evidence>
<organism evidence="5 6">
    <name type="scientific">Beijerinckia indica subsp. indica (strain ATCC 9039 / DSM 1715 / NCIMB 8712)</name>
    <dbReference type="NCBI Taxonomy" id="395963"/>
    <lineage>
        <taxon>Bacteria</taxon>
        <taxon>Pseudomonadati</taxon>
        <taxon>Pseudomonadota</taxon>
        <taxon>Alphaproteobacteria</taxon>
        <taxon>Hyphomicrobiales</taxon>
        <taxon>Beijerinckiaceae</taxon>
        <taxon>Beijerinckia</taxon>
    </lineage>
</organism>
<dbReference type="EMBL" id="CP001016">
    <property type="protein sequence ID" value="ACB94499.1"/>
    <property type="molecule type" value="Genomic_DNA"/>
</dbReference>
<reference evidence="5 6" key="2">
    <citation type="journal article" date="2010" name="J. Bacteriol.">
        <title>Complete genome sequence of Beijerinckia indica subsp. indica.</title>
        <authorList>
            <person name="Tamas I."/>
            <person name="Dedysh S.N."/>
            <person name="Liesack W."/>
            <person name="Stott M.B."/>
            <person name="Alam M."/>
            <person name="Murrell J.C."/>
            <person name="Dunfield P.F."/>
        </authorList>
    </citation>
    <scope>NUCLEOTIDE SEQUENCE [LARGE SCALE GENOMIC DNA]</scope>
    <source>
        <strain evidence="6">ATCC 9039 / DSM 1715 / NCIMB 8712</strain>
    </source>
</reference>
<dbReference type="Proteomes" id="UP000001695">
    <property type="component" value="Chromosome"/>
</dbReference>
<sequence>MTACPPHPDAIDLWTWSLDIDSKERARLYAFLSDDEKARVERFVHGRHARRFITARGGLRERLASYTHETPASLCFAYGAQGKPSLAGQTASGLTFNLSHSEGLAALGVTIGHDIGVDIEYIRPLEEDIAGHCFSPRECADLAALPPADRSRAFFQAWTRKEAFVKALGGGLSIPLDSFDVSLKPGEPAQLLRLRDDAEASRRWQIFHFEPSSDCIGALAIASPHCRLSFRTSTFG</sequence>
<keyword evidence="6" id="KW-1185">Reference proteome</keyword>
<dbReference type="InterPro" id="IPR050559">
    <property type="entry name" value="P-Pant_transferase_sf"/>
</dbReference>
<dbReference type="GO" id="GO:0000287">
    <property type="term" value="F:magnesium ion binding"/>
    <property type="evidence" value="ECO:0007669"/>
    <property type="project" value="InterPro"/>
</dbReference>
<dbReference type="Pfam" id="PF22624">
    <property type="entry name" value="AASDHPPT_N"/>
    <property type="match status" value="1"/>
</dbReference>
<dbReference type="PANTHER" id="PTHR12215">
    <property type="entry name" value="PHOSPHOPANTETHEINE TRANSFERASE"/>
    <property type="match status" value="1"/>
</dbReference>
<name>B2IHH8_BEII9</name>
<dbReference type="InterPro" id="IPR008278">
    <property type="entry name" value="4-PPantetheinyl_Trfase_dom"/>
</dbReference>
<proteinExistence type="inferred from homology"/>
<evidence type="ECO:0000313" key="6">
    <source>
        <dbReference type="Proteomes" id="UP000001695"/>
    </source>
</evidence>
<feature type="domain" description="4'-phosphopantetheinyl transferase" evidence="3">
    <location>
        <begin position="115"/>
        <end position="201"/>
    </location>
</feature>
<dbReference type="GO" id="GO:0008897">
    <property type="term" value="F:holo-[acyl-carrier-protein] synthase activity"/>
    <property type="evidence" value="ECO:0007669"/>
    <property type="project" value="InterPro"/>
</dbReference>
<dbReference type="GO" id="GO:0005829">
    <property type="term" value="C:cytosol"/>
    <property type="evidence" value="ECO:0007669"/>
    <property type="project" value="TreeGrafter"/>
</dbReference>
<comment type="similarity">
    <text evidence="1">Belongs to the P-Pant transferase superfamily. Gsp/Sfp/HetI/AcpT family.</text>
</comment>
<dbReference type="Gene3D" id="3.90.470.20">
    <property type="entry name" value="4'-phosphopantetheinyl transferase domain"/>
    <property type="match status" value="2"/>
</dbReference>
<gene>
    <name evidence="5" type="ordered locus">Bind_0849</name>
</gene>
<keyword evidence="2 5" id="KW-0808">Transferase</keyword>
<evidence type="ECO:0000313" key="5">
    <source>
        <dbReference type="EMBL" id="ACB94499.1"/>
    </source>
</evidence>
<dbReference type="SUPFAM" id="SSF56214">
    <property type="entry name" value="4'-phosphopantetheinyl transferase"/>
    <property type="match status" value="2"/>
</dbReference>
<feature type="domain" description="4'-phosphopantetheinyl transferase N-terminal" evidence="4">
    <location>
        <begin position="26"/>
        <end position="107"/>
    </location>
</feature>
<dbReference type="InterPro" id="IPR037143">
    <property type="entry name" value="4-PPantetheinyl_Trfase_dom_sf"/>
</dbReference>
<protein>
    <submittedName>
        <fullName evidence="5">4'-phosphopantetheinyl transferase</fullName>
    </submittedName>
</protein>
<dbReference type="KEGG" id="bid:Bind_0849"/>
<evidence type="ECO:0000259" key="3">
    <source>
        <dbReference type="Pfam" id="PF01648"/>
    </source>
</evidence>
<dbReference type="InterPro" id="IPR055066">
    <property type="entry name" value="AASDHPPT_N"/>
</dbReference>
<dbReference type="AlphaFoldDB" id="B2IHH8"/>
<evidence type="ECO:0000256" key="2">
    <source>
        <dbReference type="ARBA" id="ARBA00022679"/>
    </source>
</evidence>
<dbReference type="GO" id="GO:0019878">
    <property type="term" value="P:lysine biosynthetic process via aminoadipic acid"/>
    <property type="evidence" value="ECO:0007669"/>
    <property type="project" value="TreeGrafter"/>
</dbReference>
<reference evidence="6" key="1">
    <citation type="submission" date="2008-03" db="EMBL/GenBank/DDBJ databases">
        <title>Complete sequence of chromosome of Beijerinckia indica subsp. indica ATCC 9039.</title>
        <authorList>
            <consortium name="US DOE Joint Genome Institute"/>
            <person name="Copeland A."/>
            <person name="Lucas S."/>
            <person name="Lapidus A."/>
            <person name="Glavina del Rio T."/>
            <person name="Dalin E."/>
            <person name="Tice H."/>
            <person name="Bruce D."/>
            <person name="Goodwin L."/>
            <person name="Pitluck S."/>
            <person name="LaButti K."/>
            <person name="Schmutz J."/>
            <person name="Larimer F."/>
            <person name="Land M."/>
            <person name="Hauser L."/>
            <person name="Kyrpides N."/>
            <person name="Mikhailova N."/>
            <person name="Dunfield P.F."/>
            <person name="Dedysh S.N."/>
            <person name="Liesack W."/>
            <person name="Saw J.H."/>
            <person name="Alam M."/>
            <person name="Chen Y."/>
            <person name="Murrell J.C."/>
            <person name="Richardson P."/>
        </authorList>
    </citation>
    <scope>NUCLEOTIDE SEQUENCE [LARGE SCALE GENOMIC DNA]</scope>
    <source>
        <strain evidence="6">ATCC 9039 / DSM 1715 / NCIMB 8712</strain>
    </source>
</reference>
<dbReference type="OrthoDB" id="9808281at2"/>
<dbReference type="PANTHER" id="PTHR12215:SF10">
    <property type="entry name" value="L-AMINOADIPATE-SEMIALDEHYDE DEHYDROGENASE-PHOSPHOPANTETHEINYL TRANSFERASE"/>
    <property type="match status" value="1"/>
</dbReference>
<dbReference type="Pfam" id="PF01648">
    <property type="entry name" value="ACPS"/>
    <property type="match status" value="1"/>
</dbReference>
<dbReference type="HOGENOM" id="CLU_057011_2_3_5"/>
<evidence type="ECO:0000256" key="1">
    <source>
        <dbReference type="ARBA" id="ARBA00010990"/>
    </source>
</evidence>
<dbReference type="STRING" id="395963.Bind_0849"/>
<accession>B2IHH8</accession>